<sequence length="66" mass="7540">AARFYASLRPNAGVTHSQNSRPDSYDRVPTESSLNPWRSGRFFSRQVHSCACRKCVIRPRKHSYGS</sequence>
<comment type="caution">
    <text evidence="2">The sequence shown here is derived from an EMBL/GenBank/DDBJ whole genome shotgun (WGS) entry which is preliminary data.</text>
</comment>
<feature type="region of interest" description="Disordered" evidence="1">
    <location>
        <begin position="1"/>
        <end position="33"/>
    </location>
</feature>
<organism evidence="2 3">
    <name type="scientific">Halocaridina rubra</name>
    <name type="common">Hawaiian red shrimp</name>
    <dbReference type="NCBI Taxonomy" id="373956"/>
    <lineage>
        <taxon>Eukaryota</taxon>
        <taxon>Metazoa</taxon>
        <taxon>Ecdysozoa</taxon>
        <taxon>Arthropoda</taxon>
        <taxon>Crustacea</taxon>
        <taxon>Multicrustacea</taxon>
        <taxon>Malacostraca</taxon>
        <taxon>Eumalacostraca</taxon>
        <taxon>Eucarida</taxon>
        <taxon>Decapoda</taxon>
        <taxon>Pleocyemata</taxon>
        <taxon>Caridea</taxon>
        <taxon>Atyoidea</taxon>
        <taxon>Atyidae</taxon>
        <taxon>Halocaridina</taxon>
    </lineage>
</organism>
<reference evidence="2 3" key="1">
    <citation type="submission" date="2023-11" db="EMBL/GenBank/DDBJ databases">
        <title>Halocaridina rubra genome assembly.</title>
        <authorList>
            <person name="Smith C."/>
        </authorList>
    </citation>
    <scope>NUCLEOTIDE SEQUENCE [LARGE SCALE GENOMIC DNA]</scope>
    <source>
        <strain evidence="2">EP-1</strain>
        <tissue evidence="2">Whole</tissue>
    </source>
</reference>
<feature type="non-terminal residue" evidence="2">
    <location>
        <position position="1"/>
    </location>
</feature>
<name>A0AAN8ZW35_HALRR</name>
<evidence type="ECO:0000313" key="2">
    <source>
        <dbReference type="EMBL" id="KAK7065903.1"/>
    </source>
</evidence>
<proteinExistence type="predicted"/>
<dbReference type="AlphaFoldDB" id="A0AAN8ZW35"/>
<evidence type="ECO:0000313" key="3">
    <source>
        <dbReference type="Proteomes" id="UP001381693"/>
    </source>
</evidence>
<accession>A0AAN8ZW35</accession>
<protein>
    <submittedName>
        <fullName evidence="2">Uncharacterized protein</fullName>
    </submittedName>
</protein>
<dbReference type="Proteomes" id="UP001381693">
    <property type="component" value="Unassembled WGS sequence"/>
</dbReference>
<gene>
    <name evidence="2" type="ORF">SK128_008328</name>
</gene>
<dbReference type="EMBL" id="JAXCGZ010019662">
    <property type="protein sequence ID" value="KAK7065903.1"/>
    <property type="molecule type" value="Genomic_DNA"/>
</dbReference>
<keyword evidence="3" id="KW-1185">Reference proteome</keyword>
<evidence type="ECO:0000256" key="1">
    <source>
        <dbReference type="SAM" id="MobiDB-lite"/>
    </source>
</evidence>